<keyword evidence="2 8" id="KW-0963">Cytoplasm</keyword>
<dbReference type="EC" id="6.1.1.14" evidence="8"/>
<dbReference type="PANTHER" id="PTHR10745:SF8">
    <property type="entry name" value="DNA POLYMERASE SUBUNIT GAMMA-2, MITOCHONDRIAL"/>
    <property type="match status" value="1"/>
</dbReference>
<feature type="binding site" evidence="8">
    <location>
        <position position="105"/>
    </location>
    <ligand>
        <name>substrate</name>
    </ligand>
</feature>
<feature type="binding site" evidence="8">
    <location>
        <begin position="359"/>
        <end position="363"/>
    </location>
    <ligand>
        <name>substrate</name>
    </ligand>
</feature>
<dbReference type="InterPro" id="IPR006195">
    <property type="entry name" value="aa-tRNA-synth_II"/>
</dbReference>
<name>A0A6P1MCR7_9BACT</name>
<proteinExistence type="inferred from homology"/>
<evidence type="ECO:0000256" key="2">
    <source>
        <dbReference type="ARBA" id="ARBA00022490"/>
    </source>
</evidence>
<reference evidence="10 11" key="1">
    <citation type="submission" date="2020-01" db="EMBL/GenBank/DDBJ databases">
        <title>Ponticoccus aerotolerans gen. nov., sp. nov., an anaerobic bacterium and proposal of Ponticoccusceae fam. nov., Ponticoccusles ord. nov. and Ponticoccuse classis nov. in the phylum Kiritimatiellaeota.</title>
        <authorList>
            <person name="Zhou L.Y."/>
            <person name="Du Z.J."/>
        </authorList>
    </citation>
    <scope>NUCLEOTIDE SEQUENCE [LARGE SCALE GENOMIC DNA]</scope>
    <source>
        <strain evidence="10 11">S-5007</strain>
    </source>
</reference>
<comment type="function">
    <text evidence="8">Catalyzes the attachment of glycine to tRNA(Gly).</text>
</comment>
<dbReference type="PRINTS" id="PR01043">
    <property type="entry name" value="TRNASYNTHGLY"/>
</dbReference>
<dbReference type="SUPFAM" id="SSF52954">
    <property type="entry name" value="Class II aaRS ABD-related"/>
    <property type="match status" value="1"/>
</dbReference>
<evidence type="ECO:0000256" key="5">
    <source>
        <dbReference type="ARBA" id="ARBA00022840"/>
    </source>
</evidence>
<dbReference type="PROSITE" id="PS50862">
    <property type="entry name" value="AA_TRNA_LIGASE_II"/>
    <property type="match status" value="1"/>
</dbReference>
<dbReference type="Proteomes" id="UP000464954">
    <property type="component" value="Chromosome"/>
</dbReference>
<comment type="similarity">
    <text evidence="1 8">Belongs to the class-II aminoacyl-tRNA synthetase family.</text>
</comment>
<organism evidence="10 11">
    <name type="scientific">Tichowtungia aerotolerans</name>
    <dbReference type="NCBI Taxonomy" id="2697043"/>
    <lineage>
        <taxon>Bacteria</taxon>
        <taxon>Pseudomonadati</taxon>
        <taxon>Kiritimatiellota</taxon>
        <taxon>Tichowtungiia</taxon>
        <taxon>Tichowtungiales</taxon>
        <taxon>Tichowtungiaceae</taxon>
        <taxon>Tichowtungia</taxon>
    </lineage>
</organism>
<dbReference type="AlphaFoldDB" id="A0A6P1MCR7"/>
<dbReference type="GO" id="GO:0005737">
    <property type="term" value="C:cytoplasm"/>
    <property type="evidence" value="ECO:0007669"/>
    <property type="project" value="UniProtKB-SubCell"/>
</dbReference>
<keyword evidence="3 8" id="KW-0436">Ligase</keyword>
<dbReference type="InterPro" id="IPR002315">
    <property type="entry name" value="tRNA-synt_gly"/>
</dbReference>
<evidence type="ECO:0000313" key="11">
    <source>
        <dbReference type="Proteomes" id="UP000464954"/>
    </source>
</evidence>
<dbReference type="NCBIfam" id="TIGR00389">
    <property type="entry name" value="glyS_dimeric"/>
    <property type="match status" value="1"/>
</dbReference>
<dbReference type="CDD" id="cd00858">
    <property type="entry name" value="GlyRS_anticodon"/>
    <property type="match status" value="1"/>
</dbReference>
<dbReference type="InterPro" id="IPR033731">
    <property type="entry name" value="GlyRS-like_core"/>
</dbReference>
<dbReference type="FunFam" id="3.40.50.800:FF:000002">
    <property type="entry name" value="Glycine--tRNA ligase"/>
    <property type="match status" value="1"/>
</dbReference>
<gene>
    <name evidence="8" type="primary">glyQS</name>
    <name evidence="10" type="ORF">GT409_07680</name>
</gene>
<dbReference type="GO" id="GO:0004081">
    <property type="term" value="F:bis(5'-nucleosyl)-tetraphosphatase (asymmetrical) activity"/>
    <property type="evidence" value="ECO:0007669"/>
    <property type="project" value="UniProtKB-ARBA"/>
</dbReference>
<keyword evidence="5 8" id="KW-0067">ATP-binding</keyword>
<dbReference type="CDD" id="cd00774">
    <property type="entry name" value="GlyRS-like_core"/>
    <property type="match status" value="1"/>
</dbReference>
<dbReference type="SUPFAM" id="SSF55681">
    <property type="entry name" value="Class II aaRS and biotin synthetases"/>
    <property type="match status" value="1"/>
</dbReference>
<feature type="binding site" evidence="8">
    <location>
        <begin position="319"/>
        <end position="320"/>
    </location>
    <ligand>
        <name>ATP</name>
        <dbReference type="ChEBI" id="CHEBI:30616"/>
    </ligand>
</feature>
<evidence type="ECO:0000313" key="10">
    <source>
        <dbReference type="EMBL" id="QHI70903.1"/>
    </source>
</evidence>
<dbReference type="InterPro" id="IPR036621">
    <property type="entry name" value="Anticodon-bd_dom_sf"/>
</dbReference>
<evidence type="ECO:0000256" key="7">
    <source>
        <dbReference type="ARBA" id="ARBA00023146"/>
    </source>
</evidence>
<keyword evidence="4 8" id="KW-0547">Nucleotide-binding</keyword>
<keyword evidence="6 8" id="KW-0648">Protein biosynthesis</keyword>
<comment type="subcellular location">
    <subcellularLocation>
        <location evidence="8">Cytoplasm</location>
    </subcellularLocation>
</comment>
<dbReference type="Pfam" id="PF03129">
    <property type="entry name" value="HGTP_anticodon"/>
    <property type="match status" value="1"/>
</dbReference>
<feature type="binding site" evidence="8">
    <location>
        <begin position="235"/>
        <end position="237"/>
    </location>
    <ligand>
        <name>ATP</name>
        <dbReference type="ChEBI" id="CHEBI:30616"/>
    </ligand>
</feature>
<dbReference type="InterPro" id="IPR004154">
    <property type="entry name" value="Anticodon-bd"/>
</dbReference>
<dbReference type="PANTHER" id="PTHR10745">
    <property type="entry name" value="GLYCYL-TRNA SYNTHETASE/DNA POLYMERASE SUBUNIT GAMMA-2"/>
    <property type="match status" value="1"/>
</dbReference>
<feature type="binding site" evidence="8">
    <location>
        <begin position="245"/>
        <end position="250"/>
    </location>
    <ligand>
        <name>ATP</name>
        <dbReference type="ChEBI" id="CHEBI:30616"/>
    </ligand>
</feature>
<evidence type="ECO:0000259" key="9">
    <source>
        <dbReference type="PROSITE" id="PS50862"/>
    </source>
</evidence>
<dbReference type="Gene3D" id="3.30.930.10">
    <property type="entry name" value="Bira Bifunctional Protein, Domain 2"/>
    <property type="match status" value="1"/>
</dbReference>
<comment type="catalytic activity">
    <reaction evidence="8">
        <text>tRNA(Gly) + glycine + ATP = glycyl-tRNA(Gly) + AMP + diphosphate</text>
        <dbReference type="Rhea" id="RHEA:16013"/>
        <dbReference type="Rhea" id="RHEA-COMP:9664"/>
        <dbReference type="Rhea" id="RHEA-COMP:9683"/>
        <dbReference type="ChEBI" id="CHEBI:30616"/>
        <dbReference type="ChEBI" id="CHEBI:33019"/>
        <dbReference type="ChEBI" id="CHEBI:57305"/>
        <dbReference type="ChEBI" id="CHEBI:78442"/>
        <dbReference type="ChEBI" id="CHEBI:78522"/>
        <dbReference type="ChEBI" id="CHEBI:456215"/>
        <dbReference type="EC" id="6.1.1.14"/>
    </reaction>
</comment>
<dbReference type="Pfam" id="PF00587">
    <property type="entry name" value="tRNA-synt_2b"/>
    <property type="match status" value="1"/>
</dbReference>
<dbReference type="GO" id="GO:1990742">
    <property type="term" value="C:microvesicle"/>
    <property type="evidence" value="ECO:0007669"/>
    <property type="project" value="UniProtKB-ARBA"/>
</dbReference>
<sequence>MLMEPNDYHVSMDALASLCKRRGFIFQTSEIYGGINGFWDYGPLGVELKRNIKESWWKSVVQTRENVVGLDSSIIMHPRVWEASGHVGNFKDPMLDCRETKGRYRADQILVFKHKSNAATLMFAYPEDEEPPRKKVKKMGKQNPDEYEIVPLLDIPVENYDRLVGPDASEAGTLTEPRAFNLMFKTHVGPVEENAAVAWLRPETAQGIFAQFGNVHAVSRQKIPFGIAQIGKAFRNEINPRNYTFRSREFEQMELEYFIKPGTDAEQHEYWVSERLKWYERVGLPEGRMHRDIHEGDALAHYASACTDIMYDFPFGTQELEGIAARGNFDLTQHQNTSGKGLEYYDEETKERYLPHVVEPSAGVDRIALALLCEAYRVEWIPKDGGEVLTADPDAKRAPEGYEARTVLRFAPSIAPYKVAVFPLLKNKEELVGKAREVFEQLNERWNCFYDQAGAIGRRYRRQDEIGTPLGVTIDFDTLEDDTVTVRDRDTMEQVRMPISELEAYVAEKVRF</sequence>
<feature type="binding site" evidence="8">
    <location>
        <begin position="363"/>
        <end position="366"/>
    </location>
    <ligand>
        <name>ATP</name>
        <dbReference type="ChEBI" id="CHEBI:30616"/>
    </ligand>
</feature>
<comment type="subunit">
    <text evidence="8">Homodimer.</text>
</comment>
<feature type="binding site" evidence="8">
    <location>
        <position position="203"/>
    </location>
    <ligand>
        <name>substrate</name>
    </ligand>
</feature>
<accession>A0A6P1MCR7</accession>
<evidence type="ECO:0000256" key="4">
    <source>
        <dbReference type="ARBA" id="ARBA00022741"/>
    </source>
</evidence>
<dbReference type="InterPro" id="IPR002314">
    <property type="entry name" value="aa-tRNA-synt_IIb"/>
</dbReference>
<dbReference type="NCBIfam" id="NF003211">
    <property type="entry name" value="PRK04173.1"/>
    <property type="match status" value="1"/>
</dbReference>
<keyword evidence="7 8" id="KW-0030">Aminoacyl-tRNA synthetase</keyword>
<evidence type="ECO:0000256" key="3">
    <source>
        <dbReference type="ARBA" id="ARBA00022598"/>
    </source>
</evidence>
<evidence type="ECO:0000256" key="1">
    <source>
        <dbReference type="ARBA" id="ARBA00008226"/>
    </source>
</evidence>
<dbReference type="EMBL" id="CP047593">
    <property type="protein sequence ID" value="QHI70903.1"/>
    <property type="molecule type" value="Genomic_DNA"/>
</dbReference>
<dbReference type="InterPro" id="IPR027031">
    <property type="entry name" value="Gly-tRNA_synthase/POLG2"/>
</dbReference>
<dbReference type="GO" id="GO:0070062">
    <property type="term" value="C:extracellular exosome"/>
    <property type="evidence" value="ECO:0007669"/>
    <property type="project" value="UniProtKB-ARBA"/>
</dbReference>
<dbReference type="HAMAP" id="MF_00253_B">
    <property type="entry name" value="Gly_tRNA_synth_B"/>
    <property type="match status" value="1"/>
</dbReference>
<protein>
    <recommendedName>
        <fullName evidence="8">Glycine--tRNA ligase</fullName>
        <ecNumber evidence="8">6.1.1.14</ecNumber>
    </recommendedName>
    <alternativeName>
        <fullName evidence="8">Glycyl-tRNA synthetase</fullName>
        <shortName evidence="8">GlyRS</shortName>
    </alternativeName>
</protein>
<dbReference type="InterPro" id="IPR022961">
    <property type="entry name" value="Gly_tRNA_ligase_bac"/>
</dbReference>
<feature type="domain" description="Aminoacyl-transfer RNA synthetases class-II family profile" evidence="9">
    <location>
        <begin position="13"/>
        <end position="382"/>
    </location>
</feature>
<feature type="binding site" evidence="8">
    <location>
        <begin position="250"/>
        <end position="254"/>
    </location>
    <ligand>
        <name>substrate</name>
    </ligand>
</feature>
<dbReference type="Gene3D" id="3.40.50.800">
    <property type="entry name" value="Anticodon-binding domain"/>
    <property type="match status" value="1"/>
</dbReference>
<dbReference type="KEGG" id="taer:GT409_07680"/>
<dbReference type="GO" id="GO:0015966">
    <property type="term" value="P:diadenosine tetraphosphate biosynthetic process"/>
    <property type="evidence" value="ECO:0007669"/>
    <property type="project" value="UniProtKB-ARBA"/>
</dbReference>
<dbReference type="GO" id="GO:0005524">
    <property type="term" value="F:ATP binding"/>
    <property type="evidence" value="ECO:0007669"/>
    <property type="project" value="UniProtKB-UniRule"/>
</dbReference>
<dbReference type="GO" id="GO:0004820">
    <property type="term" value="F:glycine-tRNA ligase activity"/>
    <property type="evidence" value="ECO:0007669"/>
    <property type="project" value="UniProtKB-UniRule"/>
</dbReference>
<evidence type="ECO:0000256" key="8">
    <source>
        <dbReference type="HAMAP-Rule" id="MF_00253"/>
    </source>
</evidence>
<dbReference type="InterPro" id="IPR045864">
    <property type="entry name" value="aa-tRNA-synth_II/BPL/LPL"/>
</dbReference>
<keyword evidence="11" id="KW-1185">Reference proteome</keyword>
<dbReference type="GO" id="GO:0006426">
    <property type="term" value="P:glycyl-tRNA aminoacylation"/>
    <property type="evidence" value="ECO:0007669"/>
    <property type="project" value="UniProtKB-UniRule"/>
</dbReference>
<evidence type="ECO:0000256" key="6">
    <source>
        <dbReference type="ARBA" id="ARBA00022917"/>
    </source>
</evidence>